<dbReference type="PANTHER" id="PTHR35602:SF3">
    <property type="entry name" value="ESTERASE YQIA"/>
    <property type="match status" value="1"/>
</dbReference>
<evidence type="ECO:0000313" key="1">
    <source>
        <dbReference type="EMBL" id="PZP45862.1"/>
    </source>
</evidence>
<accession>A0A2W5GRJ5</accession>
<dbReference type="SUPFAM" id="SSF53474">
    <property type="entry name" value="alpha/beta-Hydrolases"/>
    <property type="match status" value="1"/>
</dbReference>
<proteinExistence type="predicted"/>
<dbReference type="Proteomes" id="UP000249645">
    <property type="component" value="Unassembled WGS sequence"/>
</dbReference>
<dbReference type="PANTHER" id="PTHR35602">
    <property type="entry name" value="ESTERASE YQIA-RELATED"/>
    <property type="match status" value="1"/>
</dbReference>
<name>A0A2W5GRJ5_9SPHI</name>
<comment type="caution">
    <text evidence="1">The sequence shown here is derived from an EMBL/GenBank/DDBJ whole genome shotgun (WGS) entry which is preliminary data.</text>
</comment>
<dbReference type="AlphaFoldDB" id="A0A2W5GRJ5"/>
<dbReference type="InterPro" id="IPR029058">
    <property type="entry name" value="AB_hydrolase_fold"/>
</dbReference>
<dbReference type="InterPro" id="IPR008886">
    <property type="entry name" value="UPF0227/Esterase_YqiA"/>
</dbReference>
<protein>
    <recommendedName>
        <fullName evidence="3">Esterase</fullName>
    </recommendedName>
</protein>
<reference evidence="1 2" key="1">
    <citation type="submission" date="2017-11" db="EMBL/GenBank/DDBJ databases">
        <title>Infants hospitalized years apart are colonized by the same room-sourced microbial strains.</title>
        <authorList>
            <person name="Brooks B."/>
            <person name="Olm M.R."/>
            <person name="Firek B.A."/>
            <person name="Baker R."/>
            <person name="Thomas B.C."/>
            <person name="Morowitz M.J."/>
            <person name="Banfield J.F."/>
        </authorList>
    </citation>
    <scope>NUCLEOTIDE SEQUENCE [LARGE SCALE GENOMIC DNA]</scope>
    <source>
        <strain evidence="1">S2_009_000_R2_76</strain>
    </source>
</reference>
<dbReference type="Gene3D" id="3.40.50.1820">
    <property type="entry name" value="alpha/beta hydrolase"/>
    <property type="match status" value="1"/>
</dbReference>
<evidence type="ECO:0000313" key="2">
    <source>
        <dbReference type="Proteomes" id="UP000249645"/>
    </source>
</evidence>
<sequence>MNDAILVYLHGFNSSGNSNTSTQLRLQLQNEVVSPSYRFVNALLAEKDIEDVVRWAQNRTENVIVIGTSLGGFWANYFSEKYSLKSLLINPVVDPYGSINKYIGQQKNFGTGEDYEFTQEDWESYKNYVSANTFEQKNIFLSINDEVLDYRIAQDFFKNRNTIIDDIGGHRISDIPRLVATLQQFFPNQIKLK</sequence>
<organism evidence="1 2">
    <name type="scientific">Pseudopedobacter saltans</name>
    <dbReference type="NCBI Taxonomy" id="151895"/>
    <lineage>
        <taxon>Bacteria</taxon>
        <taxon>Pseudomonadati</taxon>
        <taxon>Bacteroidota</taxon>
        <taxon>Sphingobacteriia</taxon>
        <taxon>Sphingobacteriales</taxon>
        <taxon>Sphingobacteriaceae</taxon>
        <taxon>Pseudopedobacter</taxon>
    </lineage>
</organism>
<gene>
    <name evidence="1" type="ORF">DI598_12755</name>
</gene>
<evidence type="ECO:0008006" key="3">
    <source>
        <dbReference type="Google" id="ProtNLM"/>
    </source>
</evidence>
<dbReference type="Pfam" id="PF05728">
    <property type="entry name" value="UPF0227"/>
    <property type="match status" value="1"/>
</dbReference>
<dbReference type="EMBL" id="QFOI01000246">
    <property type="protein sequence ID" value="PZP45862.1"/>
    <property type="molecule type" value="Genomic_DNA"/>
</dbReference>